<protein>
    <submittedName>
        <fullName evidence="1">Uncharacterized protein</fullName>
    </submittedName>
</protein>
<dbReference type="OrthoDB" id="360344at2759"/>
<proteinExistence type="predicted"/>
<dbReference type="KEGG" id="tan:TA19805"/>
<dbReference type="Proteomes" id="UP000001950">
    <property type="component" value="Chromosome 1"/>
</dbReference>
<dbReference type="InParanoid" id="Q4UG07"/>
<dbReference type="FunCoup" id="Q4UG07">
    <property type="interactions" value="3"/>
</dbReference>
<dbReference type="GeneID" id="3863905"/>
<dbReference type="RefSeq" id="XP_954662.1">
    <property type="nucleotide sequence ID" value="XM_949569.1"/>
</dbReference>
<name>Q4UG07_THEAN</name>
<dbReference type="AlphaFoldDB" id="Q4UG07"/>
<dbReference type="VEuPathDB" id="PiroplasmaDB:TA19805"/>
<sequence length="265" mass="31118">MTRGGHKGLLFPISGVSLNFFGRRRKRGLYHHCTNEIFRPSWGPIKQPIISNYLNLLKWKNGTISASEMLPSHNVYGKDVRSAWPTPRHEFISRMYDKNEYRYFKPSLMANSDRIRNYIYNVLHPTNSRNNLFIGTNSSPEHTFSSQHISKIINLENDSSLPKINLDITKTEGRFKKLEHLIKESDSWRTITHHHQSSTNPFPHVNEGASLIRNLPISEILYTRGNHRLGRRAHPKWYTARYRKFMKKKELNEKLNQLHLETSTE</sequence>
<accession>Q4UG07</accession>
<organism evidence="1 2">
    <name type="scientific">Theileria annulata</name>
    <dbReference type="NCBI Taxonomy" id="5874"/>
    <lineage>
        <taxon>Eukaryota</taxon>
        <taxon>Sar</taxon>
        <taxon>Alveolata</taxon>
        <taxon>Apicomplexa</taxon>
        <taxon>Aconoidasida</taxon>
        <taxon>Piroplasmida</taxon>
        <taxon>Theileriidae</taxon>
        <taxon>Theileria</taxon>
    </lineage>
</organism>
<gene>
    <name evidence="1" type="ORF">TA19805</name>
</gene>
<keyword evidence="2" id="KW-1185">Reference proteome</keyword>
<evidence type="ECO:0000313" key="1">
    <source>
        <dbReference type="EMBL" id="CAI73982.1"/>
    </source>
</evidence>
<dbReference type="eggNOG" id="ENOG502SPBR">
    <property type="taxonomic scope" value="Eukaryota"/>
</dbReference>
<evidence type="ECO:0000313" key="2">
    <source>
        <dbReference type="Proteomes" id="UP000001950"/>
    </source>
</evidence>
<dbReference type="EMBL" id="CR940347">
    <property type="protein sequence ID" value="CAI73982.1"/>
    <property type="molecule type" value="Genomic_DNA"/>
</dbReference>
<dbReference type="OMA" id="NNSIYPQ"/>
<reference evidence="1 2" key="1">
    <citation type="journal article" date="2005" name="Science">
        <title>Genome of the host-cell transforming parasite Theileria annulata compared with T. parva.</title>
        <authorList>
            <person name="Pain A."/>
            <person name="Renauld H."/>
            <person name="Berriman M."/>
            <person name="Murphy L."/>
            <person name="Yeats C.A."/>
            <person name="Weir W."/>
            <person name="Kerhornou A."/>
            <person name="Aslett M."/>
            <person name="Bishop R."/>
            <person name="Bouchier C."/>
            <person name="Cochet M."/>
            <person name="Coulson R.M.R."/>
            <person name="Cronin A."/>
            <person name="de Villiers E.P."/>
            <person name="Fraser A."/>
            <person name="Fosker N."/>
            <person name="Gardner M."/>
            <person name="Goble A."/>
            <person name="Griffiths-Jones S."/>
            <person name="Harris D.E."/>
            <person name="Katzer F."/>
            <person name="Larke N."/>
            <person name="Lord A."/>
            <person name="Maser P."/>
            <person name="McKellar S."/>
            <person name="Mooney P."/>
            <person name="Morton F."/>
            <person name="Nene V."/>
            <person name="O'Neil S."/>
            <person name="Price C."/>
            <person name="Quail M.A."/>
            <person name="Rabbinowitsch E."/>
            <person name="Rawlings N.D."/>
            <person name="Rutter S."/>
            <person name="Saunders D."/>
            <person name="Seeger K."/>
            <person name="Shah T."/>
            <person name="Squares R."/>
            <person name="Squares S."/>
            <person name="Tivey A."/>
            <person name="Walker A.R."/>
            <person name="Woodward J."/>
            <person name="Dobbelaere D.A.E."/>
            <person name="Langsley G."/>
            <person name="Rajandream M.A."/>
            <person name="McKeever D."/>
            <person name="Shiels B."/>
            <person name="Tait A."/>
            <person name="Barrell B.G."/>
            <person name="Hall N."/>
        </authorList>
    </citation>
    <scope>NUCLEOTIDE SEQUENCE [LARGE SCALE GENOMIC DNA]</scope>
    <source>
        <strain evidence="2">Ankara</strain>
    </source>
</reference>